<dbReference type="Proteomes" id="UP001583172">
    <property type="component" value="Unassembled WGS sequence"/>
</dbReference>
<comment type="caution">
    <text evidence="3">The sequence shown here is derived from an EMBL/GenBank/DDBJ whole genome shotgun (WGS) entry which is preliminary data.</text>
</comment>
<sequence length="617" mass="67837">MLSPISSTSTSRPSSSPSALLIRDGCIRYEAMSTARNKLRAQCLEAAEQISAECAAALDDVGHAGSITTTTGTTVAKPDLKDQQLAGCGEPLVQLLGRQAAQVLRLFGGEPAPVPKAKEEALHLLLKRLDDLLSLSYTRFYAYLFAKLPACWRLLYTDAAVLKFAVLYLSSSWPVSQDGETEEAGAEAERQLREMIKTLDLAVILAGGAGERRGRRWIDAAFELLEEDWDSRRSRPGRDEGGGSVDDTEERPPKRPRASADNNPWASTPSFSSYEPFTPPVRHPIPRVQAPSFEAFQTYLSHREGFNPGPLPLVMTGLIDAWPARTTRPWCKPAYLLSRTFGGRRLVPVELGRSYVDDGWGQQILPFGEFLEKYVVGVTEEETAPSEVTGETRESPAPTTTAKSQRTGYLAQHPLLSHLPALRSDILIPDLCYTSPPPLPRPSTTTTTNTNTNNHNPSNPGEDEDEDDPDPDPHLNAWLGPPGTITPLHTDPYHNLLAQVVGRKYVRLYAPWVGRSPSDEEAGIGDGGARAMRARGREGGVEMGNTSAVDLGVLEGWDQKDETDDDDGEEGGWEEEFRKLPYLDCILGEGDVLYIPVGWWHYVRGLSVSFSVSCWWN</sequence>
<evidence type="ECO:0000256" key="1">
    <source>
        <dbReference type="SAM" id="MobiDB-lite"/>
    </source>
</evidence>
<evidence type="ECO:0000259" key="2">
    <source>
        <dbReference type="PROSITE" id="PS51184"/>
    </source>
</evidence>
<reference evidence="3 4" key="1">
    <citation type="journal article" date="2024" name="Commun. Biol.">
        <title>Comparative genomic analysis of thermophilic fungi reveals convergent evolutionary adaptations and gene losses.</title>
        <authorList>
            <person name="Steindorff A.S."/>
            <person name="Aguilar-Pontes M.V."/>
            <person name="Robinson A.J."/>
            <person name="Andreopoulos B."/>
            <person name="LaButti K."/>
            <person name="Kuo A."/>
            <person name="Mondo S."/>
            <person name="Riley R."/>
            <person name="Otillar R."/>
            <person name="Haridas S."/>
            <person name="Lipzen A."/>
            <person name="Grimwood J."/>
            <person name="Schmutz J."/>
            <person name="Clum A."/>
            <person name="Reid I.D."/>
            <person name="Moisan M.C."/>
            <person name="Butler G."/>
            <person name="Nguyen T.T.M."/>
            <person name="Dewar K."/>
            <person name="Conant G."/>
            <person name="Drula E."/>
            <person name="Henrissat B."/>
            <person name="Hansel C."/>
            <person name="Singer S."/>
            <person name="Hutchinson M.I."/>
            <person name="de Vries R.P."/>
            <person name="Natvig D.O."/>
            <person name="Powell A.J."/>
            <person name="Tsang A."/>
            <person name="Grigoriev I.V."/>
        </authorList>
    </citation>
    <scope>NUCLEOTIDE SEQUENCE [LARGE SCALE GENOMIC DNA]</scope>
    <source>
        <strain evidence="3 4">CBS 620.91</strain>
    </source>
</reference>
<proteinExistence type="predicted"/>
<dbReference type="SMART" id="SM00558">
    <property type="entry name" value="JmjC"/>
    <property type="match status" value="1"/>
</dbReference>
<dbReference type="EMBL" id="JAZGSY010000018">
    <property type="protein sequence ID" value="KAL1843357.1"/>
    <property type="molecule type" value="Genomic_DNA"/>
</dbReference>
<feature type="compositionally biased region" description="Polar residues" evidence="1">
    <location>
        <begin position="260"/>
        <end position="271"/>
    </location>
</feature>
<feature type="compositionally biased region" description="Polar residues" evidence="1">
    <location>
        <begin position="397"/>
        <end position="406"/>
    </location>
</feature>
<keyword evidence="4" id="KW-1185">Reference proteome</keyword>
<feature type="domain" description="JmjC" evidence="2">
    <location>
        <begin position="445"/>
        <end position="617"/>
    </location>
</feature>
<feature type="compositionally biased region" description="Acidic residues" evidence="1">
    <location>
        <begin position="461"/>
        <end position="470"/>
    </location>
</feature>
<feature type="region of interest" description="Disordered" evidence="1">
    <location>
        <begin position="232"/>
        <end position="271"/>
    </location>
</feature>
<feature type="compositionally biased region" description="Basic and acidic residues" evidence="1">
    <location>
        <begin position="232"/>
        <end position="241"/>
    </location>
</feature>
<dbReference type="PROSITE" id="PS51184">
    <property type="entry name" value="JMJC"/>
    <property type="match status" value="1"/>
</dbReference>
<dbReference type="InterPro" id="IPR041667">
    <property type="entry name" value="Cupin_8"/>
</dbReference>
<accession>A0ABR3VN94</accession>
<feature type="compositionally biased region" description="Low complexity" evidence="1">
    <location>
        <begin position="442"/>
        <end position="460"/>
    </location>
</feature>
<feature type="region of interest" description="Disordered" evidence="1">
    <location>
        <begin position="381"/>
        <end position="406"/>
    </location>
</feature>
<dbReference type="SUPFAM" id="SSF51197">
    <property type="entry name" value="Clavaminate synthase-like"/>
    <property type="match status" value="1"/>
</dbReference>
<dbReference type="Pfam" id="PF13621">
    <property type="entry name" value="Cupin_8"/>
    <property type="match status" value="1"/>
</dbReference>
<dbReference type="PANTHER" id="PTHR12461:SF101">
    <property type="entry name" value="TRNA WYBUTOSINE-SYNTHESIZING PROTEIN 4"/>
    <property type="match status" value="1"/>
</dbReference>
<dbReference type="InterPro" id="IPR003347">
    <property type="entry name" value="JmjC_dom"/>
</dbReference>
<evidence type="ECO:0000313" key="4">
    <source>
        <dbReference type="Proteomes" id="UP001583172"/>
    </source>
</evidence>
<protein>
    <recommendedName>
        <fullName evidence="2">JmjC domain-containing protein</fullName>
    </recommendedName>
</protein>
<feature type="region of interest" description="Disordered" evidence="1">
    <location>
        <begin position="437"/>
        <end position="483"/>
    </location>
</feature>
<dbReference type="Gene3D" id="2.60.120.650">
    <property type="entry name" value="Cupin"/>
    <property type="match status" value="1"/>
</dbReference>
<gene>
    <name evidence="3" type="ORF">VTJ49DRAFT_1944</name>
</gene>
<evidence type="ECO:0000313" key="3">
    <source>
        <dbReference type="EMBL" id="KAL1843357.1"/>
    </source>
</evidence>
<name>A0ABR3VN94_HUMIN</name>
<dbReference type="PANTHER" id="PTHR12461">
    <property type="entry name" value="HYPOXIA-INDUCIBLE FACTOR 1 ALPHA INHIBITOR-RELATED"/>
    <property type="match status" value="1"/>
</dbReference>
<organism evidence="3 4">
    <name type="scientific">Humicola insolens</name>
    <name type="common">Soft-rot fungus</name>
    <dbReference type="NCBI Taxonomy" id="85995"/>
    <lineage>
        <taxon>Eukaryota</taxon>
        <taxon>Fungi</taxon>
        <taxon>Dikarya</taxon>
        <taxon>Ascomycota</taxon>
        <taxon>Pezizomycotina</taxon>
        <taxon>Sordariomycetes</taxon>
        <taxon>Sordariomycetidae</taxon>
        <taxon>Sordariales</taxon>
        <taxon>Chaetomiaceae</taxon>
        <taxon>Mycothermus</taxon>
    </lineage>
</organism>